<keyword evidence="5 10" id="KW-0378">Hydrolase</keyword>
<dbReference type="GO" id="GO:0000166">
    <property type="term" value="F:nucleotide binding"/>
    <property type="evidence" value="ECO:0007669"/>
    <property type="project" value="UniProtKB-KW"/>
</dbReference>
<dbReference type="EC" id="3.6.1.66" evidence="10"/>
<evidence type="ECO:0000256" key="7">
    <source>
        <dbReference type="ARBA" id="ARBA00023080"/>
    </source>
</evidence>
<dbReference type="GO" id="GO:0036220">
    <property type="term" value="F:ITP diphosphatase activity"/>
    <property type="evidence" value="ECO:0007669"/>
    <property type="project" value="UniProtKB-UniRule"/>
</dbReference>
<comment type="catalytic activity">
    <reaction evidence="10">
        <text>ITP + H2O = IMP + diphosphate + H(+)</text>
        <dbReference type="Rhea" id="RHEA:29399"/>
        <dbReference type="ChEBI" id="CHEBI:15377"/>
        <dbReference type="ChEBI" id="CHEBI:15378"/>
        <dbReference type="ChEBI" id="CHEBI:33019"/>
        <dbReference type="ChEBI" id="CHEBI:58053"/>
        <dbReference type="ChEBI" id="CHEBI:61402"/>
        <dbReference type="EC" id="3.6.1.66"/>
    </reaction>
</comment>
<feature type="active site" description="Proton acceptor" evidence="10">
    <location>
        <position position="69"/>
    </location>
</feature>
<dbReference type="NCBIfam" id="NF011398">
    <property type="entry name" value="PRK14823.1"/>
    <property type="match status" value="1"/>
</dbReference>
<comment type="similarity">
    <text evidence="1 10 11">Belongs to the HAM1 NTPase family.</text>
</comment>
<evidence type="ECO:0000313" key="12">
    <source>
        <dbReference type="EMBL" id="PTX19641.1"/>
    </source>
</evidence>
<feature type="binding site" evidence="10">
    <location>
        <position position="70"/>
    </location>
    <ligand>
        <name>substrate</name>
    </ligand>
</feature>
<dbReference type="NCBIfam" id="TIGR00042">
    <property type="entry name" value="RdgB/HAM1 family non-canonical purine NTP pyrophosphatase"/>
    <property type="match status" value="1"/>
</dbReference>
<protein>
    <recommendedName>
        <fullName evidence="10">dITP/XTP pyrophosphatase</fullName>
        <ecNumber evidence="10">3.6.1.66</ecNumber>
    </recommendedName>
    <alternativeName>
        <fullName evidence="10">Non-canonical purine NTP pyrophosphatase</fullName>
    </alternativeName>
    <alternativeName>
        <fullName evidence="10">Non-standard purine NTP pyrophosphatase</fullName>
    </alternativeName>
    <alternativeName>
        <fullName evidence="10">Nucleoside-triphosphate diphosphatase</fullName>
    </alternativeName>
    <alternativeName>
        <fullName evidence="10">Nucleoside-triphosphate pyrophosphatase</fullName>
        <shortName evidence="10">NTPase</shortName>
    </alternativeName>
</protein>
<comment type="caution">
    <text evidence="10">Lacks conserved residue(s) required for the propagation of feature annotation.</text>
</comment>
<evidence type="ECO:0000256" key="3">
    <source>
        <dbReference type="ARBA" id="ARBA00022723"/>
    </source>
</evidence>
<evidence type="ECO:0000313" key="13">
    <source>
        <dbReference type="Proteomes" id="UP000244225"/>
    </source>
</evidence>
<evidence type="ECO:0000256" key="9">
    <source>
        <dbReference type="ARBA" id="ARBA00052017"/>
    </source>
</evidence>
<dbReference type="Gene3D" id="3.90.950.10">
    <property type="match status" value="1"/>
</dbReference>
<dbReference type="GO" id="GO:0009117">
    <property type="term" value="P:nucleotide metabolic process"/>
    <property type="evidence" value="ECO:0007669"/>
    <property type="project" value="UniProtKB-KW"/>
</dbReference>
<dbReference type="GO" id="GO:0005829">
    <property type="term" value="C:cytosol"/>
    <property type="evidence" value="ECO:0007669"/>
    <property type="project" value="TreeGrafter"/>
</dbReference>
<dbReference type="InterPro" id="IPR020922">
    <property type="entry name" value="dITP/XTP_pyrophosphatase"/>
</dbReference>
<comment type="subunit">
    <text evidence="2 10">Homodimer.</text>
</comment>
<dbReference type="FunFam" id="3.90.950.10:FF:000001">
    <property type="entry name" value="dITP/XTP pyrophosphatase"/>
    <property type="match status" value="1"/>
</dbReference>
<evidence type="ECO:0000256" key="8">
    <source>
        <dbReference type="ARBA" id="ARBA00051875"/>
    </source>
</evidence>
<keyword evidence="7 10" id="KW-0546">Nucleotide metabolism</keyword>
<feature type="binding site" evidence="10">
    <location>
        <position position="172"/>
    </location>
    <ligand>
        <name>substrate</name>
    </ligand>
</feature>
<dbReference type="Pfam" id="PF01725">
    <property type="entry name" value="Ham1p_like"/>
    <property type="match status" value="1"/>
</dbReference>
<gene>
    <name evidence="12" type="ORF">C8N40_104374</name>
</gene>
<name>A0A2T5YK07_9BACT</name>
<evidence type="ECO:0000256" key="4">
    <source>
        <dbReference type="ARBA" id="ARBA00022741"/>
    </source>
</evidence>
<accession>A0A2T5YK07</accession>
<dbReference type="EMBL" id="QBKI01000004">
    <property type="protein sequence ID" value="PTX19641.1"/>
    <property type="molecule type" value="Genomic_DNA"/>
</dbReference>
<organism evidence="12 13">
    <name type="scientific">Pontibacter mucosus</name>
    <dbReference type="NCBI Taxonomy" id="1649266"/>
    <lineage>
        <taxon>Bacteria</taxon>
        <taxon>Pseudomonadati</taxon>
        <taxon>Bacteroidota</taxon>
        <taxon>Cytophagia</taxon>
        <taxon>Cytophagales</taxon>
        <taxon>Hymenobacteraceae</taxon>
        <taxon>Pontibacter</taxon>
    </lineage>
</organism>
<dbReference type="Proteomes" id="UP000244225">
    <property type="component" value="Unassembled WGS sequence"/>
</dbReference>
<dbReference type="PANTHER" id="PTHR11067">
    <property type="entry name" value="INOSINE TRIPHOSPHATE PYROPHOSPHATASE/HAM1 PROTEIN"/>
    <property type="match status" value="1"/>
</dbReference>
<evidence type="ECO:0000256" key="2">
    <source>
        <dbReference type="ARBA" id="ARBA00011738"/>
    </source>
</evidence>
<dbReference type="OrthoDB" id="9807456at2"/>
<dbReference type="RefSeq" id="WP_108211733.1">
    <property type="nucleotide sequence ID" value="NZ_QBKI01000004.1"/>
</dbReference>
<dbReference type="GO" id="GO:0009146">
    <property type="term" value="P:purine nucleoside triphosphate catabolic process"/>
    <property type="evidence" value="ECO:0007669"/>
    <property type="project" value="UniProtKB-UniRule"/>
</dbReference>
<keyword evidence="4 10" id="KW-0547">Nucleotide-binding</keyword>
<comment type="catalytic activity">
    <reaction evidence="8 10">
        <text>dITP + H2O = dIMP + diphosphate + H(+)</text>
        <dbReference type="Rhea" id="RHEA:28342"/>
        <dbReference type="ChEBI" id="CHEBI:15377"/>
        <dbReference type="ChEBI" id="CHEBI:15378"/>
        <dbReference type="ChEBI" id="CHEBI:33019"/>
        <dbReference type="ChEBI" id="CHEBI:61194"/>
        <dbReference type="ChEBI" id="CHEBI:61382"/>
        <dbReference type="EC" id="3.6.1.66"/>
    </reaction>
</comment>
<reference evidence="12 13" key="1">
    <citation type="submission" date="2018-04" db="EMBL/GenBank/DDBJ databases">
        <title>Genomic Encyclopedia of Archaeal and Bacterial Type Strains, Phase II (KMG-II): from individual species to whole genera.</title>
        <authorList>
            <person name="Goeker M."/>
        </authorList>
    </citation>
    <scope>NUCLEOTIDE SEQUENCE [LARGE SCALE GENOMIC DNA]</scope>
    <source>
        <strain evidence="12 13">DSM 100162</strain>
    </source>
</reference>
<comment type="caution">
    <text evidence="12">The sequence shown here is derived from an EMBL/GenBank/DDBJ whole genome shotgun (WGS) entry which is preliminary data.</text>
</comment>
<dbReference type="HAMAP" id="MF_01405">
    <property type="entry name" value="Non_canon_purine_NTPase"/>
    <property type="match status" value="1"/>
</dbReference>
<evidence type="ECO:0000256" key="1">
    <source>
        <dbReference type="ARBA" id="ARBA00008023"/>
    </source>
</evidence>
<dbReference type="GO" id="GO:0046872">
    <property type="term" value="F:metal ion binding"/>
    <property type="evidence" value="ECO:0007669"/>
    <property type="project" value="UniProtKB-KW"/>
</dbReference>
<feature type="binding site" evidence="10">
    <location>
        <begin position="8"/>
        <end position="13"/>
    </location>
    <ligand>
        <name>substrate</name>
    </ligand>
</feature>
<keyword evidence="6 10" id="KW-0460">Magnesium</keyword>
<dbReference type="AlphaFoldDB" id="A0A2T5YK07"/>
<dbReference type="PANTHER" id="PTHR11067:SF9">
    <property type="entry name" value="INOSINE TRIPHOSPHATE PYROPHOSPHATASE"/>
    <property type="match status" value="1"/>
</dbReference>
<evidence type="ECO:0000256" key="10">
    <source>
        <dbReference type="HAMAP-Rule" id="MF_01405"/>
    </source>
</evidence>
<feature type="binding site" evidence="10">
    <location>
        <begin position="177"/>
        <end position="178"/>
    </location>
    <ligand>
        <name>substrate</name>
    </ligand>
</feature>
<dbReference type="CDD" id="cd00515">
    <property type="entry name" value="HAM1"/>
    <property type="match status" value="1"/>
</dbReference>
<evidence type="ECO:0000256" key="6">
    <source>
        <dbReference type="ARBA" id="ARBA00022842"/>
    </source>
</evidence>
<keyword evidence="13" id="KW-1185">Reference proteome</keyword>
<evidence type="ECO:0000256" key="5">
    <source>
        <dbReference type="ARBA" id="ARBA00022801"/>
    </source>
</evidence>
<dbReference type="GO" id="GO:0035870">
    <property type="term" value="F:dITP diphosphatase activity"/>
    <property type="evidence" value="ECO:0007669"/>
    <property type="project" value="UniProtKB-UniRule"/>
</dbReference>
<dbReference type="GO" id="GO:0036222">
    <property type="term" value="F:XTP diphosphatase activity"/>
    <property type="evidence" value="ECO:0007669"/>
    <property type="project" value="UniProtKB-UniRule"/>
</dbReference>
<dbReference type="SUPFAM" id="SSF52972">
    <property type="entry name" value="ITPase-like"/>
    <property type="match status" value="1"/>
</dbReference>
<proteinExistence type="inferred from homology"/>
<keyword evidence="3 10" id="KW-0479">Metal-binding</keyword>
<comment type="function">
    <text evidence="10">Pyrophosphatase that catalyzes the hydrolysis of nucleoside triphosphates to their monophosphate derivatives, with a high preference for the non-canonical purine nucleotides XTP (xanthosine triphosphate), dITP (deoxyinosine triphosphate) and ITP. Seems to function as a house-cleaning enzyme that removes non-canonical purine nucleotides from the nucleotide pool, thus preventing their incorporation into DNA/RNA and avoiding chromosomal lesions.</text>
</comment>
<dbReference type="InterPro" id="IPR002637">
    <property type="entry name" value="RdgB/HAM1"/>
</dbReference>
<dbReference type="InterPro" id="IPR029001">
    <property type="entry name" value="ITPase-like_fam"/>
</dbReference>
<comment type="catalytic activity">
    <reaction evidence="9 10">
        <text>XTP + H2O = XMP + diphosphate + H(+)</text>
        <dbReference type="Rhea" id="RHEA:28610"/>
        <dbReference type="ChEBI" id="CHEBI:15377"/>
        <dbReference type="ChEBI" id="CHEBI:15378"/>
        <dbReference type="ChEBI" id="CHEBI:33019"/>
        <dbReference type="ChEBI" id="CHEBI:57464"/>
        <dbReference type="ChEBI" id="CHEBI:61314"/>
        <dbReference type="EC" id="3.6.1.66"/>
    </reaction>
</comment>
<sequence>MKKLCFATNNRHKLAEVSQMLEGKYELLTLQDIGCHEELAEDQDTLEGNSHQKAAYVWDNYHVSCFADDTGLEVEALNGAPGVYSARYAGPQRSDADNIEKLLQSLQGQENRRARFRTSITLILDGQQHQFEGIVTGSIATEWKGDKGFGYDPVFIPEGHDRTFAQMSAEEKNAISHRGRATQELVRFLKSLEV</sequence>
<feature type="binding site" evidence="10">
    <location>
        <position position="69"/>
    </location>
    <ligand>
        <name>Mg(2+)</name>
        <dbReference type="ChEBI" id="CHEBI:18420"/>
    </ligand>
</feature>
<comment type="cofactor">
    <cofactor evidence="10">
        <name>Mg(2+)</name>
        <dbReference type="ChEBI" id="CHEBI:18420"/>
    </cofactor>
    <text evidence="10">Binds 1 Mg(2+) ion per subunit.</text>
</comment>
<feature type="binding site" evidence="10">
    <location>
        <begin position="149"/>
        <end position="152"/>
    </location>
    <ligand>
        <name>substrate</name>
    </ligand>
</feature>
<dbReference type="GO" id="GO:0017111">
    <property type="term" value="F:ribonucleoside triphosphate phosphatase activity"/>
    <property type="evidence" value="ECO:0007669"/>
    <property type="project" value="InterPro"/>
</dbReference>
<evidence type="ECO:0000256" key="11">
    <source>
        <dbReference type="RuleBase" id="RU003781"/>
    </source>
</evidence>